<reference evidence="1" key="1">
    <citation type="submission" date="2021-02" db="EMBL/GenBank/DDBJ databases">
        <title>Metagenome analyses of Stigonema ocellatum DSM 106950, Chlorogloea purpurea SAG 13.99 and Gomphosphaeria aponina DSM 107014.</title>
        <authorList>
            <person name="Marter P."/>
            <person name="Huang S."/>
        </authorList>
    </citation>
    <scope>NUCLEOTIDE SEQUENCE</scope>
    <source>
        <strain evidence="1">JP213</strain>
    </source>
</reference>
<proteinExistence type="predicted"/>
<sequence>MPMYYQLLRNKLEKMLPWIEKPLLDILYYELQGSGKLENLKNLDNEYLKTLYLALEEYTSC</sequence>
<evidence type="ECO:0000313" key="1">
    <source>
        <dbReference type="EMBL" id="MBR8827872.1"/>
    </source>
</evidence>
<name>A0A941GQ87_9CHRO</name>
<organism evidence="1 2">
    <name type="scientific">Gomphosphaeria aponina SAG 52.96 = DSM 107014</name>
    <dbReference type="NCBI Taxonomy" id="1521640"/>
    <lineage>
        <taxon>Bacteria</taxon>
        <taxon>Bacillati</taxon>
        <taxon>Cyanobacteriota</taxon>
        <taxon>Cyanophyceae</taxon>
        <taxon>Oscillatoriophycideae</taxon>
        <taxon>Chroococcales</taxon>
        <taxon>Gomphosphaeriaceae</taxon>
        <taxon>Gomphosphaeria</taxon>
    </lineage>
</organism>
<dbReference type="AlphaFoldDB" id="A0A941GQ87"/>
<protein>
    <submittedName>
        <fullName evidence="1">Uncharacterized protein</fullName>
    </submittedName>
</protein>
<dbReference type="EMBL" id="JADQBC010000046">
    <property type="protein sequence ID" value="MBR8827872.1"/>
    <property type="molecule type" value="Genomic_DNA"/>
</dbReference>
<dbReference type="Proteomes" id="UP000767446">
    <property type="component" value="Unassembled WGS sequence"/>
</dbReference>
<evidence type="ECO:0000313" key="2">
    <source>
        <dbReference type="Proteomes" id="UP000767446"/>
    </source>
</evidence>
<accession>A0A941GQ87</accession>
<comment type="caution">
    <text evidence="1">The sequence shown here is derived from an EMBL/GenBank/DDBJ whole genome shotgun (WGS) entry which is preliminary data.</text>
</comment>
<gene>
    <name evidence="1" type="ORF">DSM107014_08215</name>
</gene>